<dbReference type="AlphaFoldDB" id="A0AAF0V4A3"/>
<accession>A0AAF0V4A3</accession>
<evidence type="ECO:0000313" key="2">
    <source>
        <dbReference type="Proteomes" id="UP001234989"/>
    </source>
</evidence>
<gene>
    <name evidence="1" type="ORF">MTR67_051640</name>
</gene>
<protein>
    <submittedName>
        <fullName evidence="1">Uncharacterized protein</fullName>
    </submittedName>
</protein>
<dbReference type="Proteomes" id="UP001234989">
    <property type="component" value="Chromosome 12"/>
</dbReference>
<name>A0AAF0V4A3_SOLVR</name>
<sequence>MEISQGIGRDGRLSQPAFGGLFGGKGIRDIFGTRVALWIR</sequence>
<proteinExistence type="predicted"/>
<dbReference type="EMBL" id="CP133623">
    <property type="protein sequence ID" value="WMV58255.1"/>
    <property type="molecule type" value="Genomic_DNA"/>
</dbReference>
<reference evidence="1" key="1">
    <citation type="submission" date="2023-08" db="EMBL/GenBank/DDBJ databases">
        <title>A de novo genome assembly of Solanum verrucosum Schlechtendal, a Mexican diploid species geographically isolated from the other diploid A-genome species in potato relatives.</title>
        <authorList>
            <person name="Hosaka K."/>
        </authorList>
    </citation>
    <scope>NUCLEOTIDE SEQUENCE</scope>
    <source>
        <tissue evidence="1">Young leaves</tissue>
    </source>
</reference>
<keyword evidence="2" id="KW-1185">Reference proteome</keyword>
<evidence type="ECO:0000313" key="1">
    <source>
        <dbReference type="EMBL" id="WMV58255.1"/>
    </source>
</evidence>
<organism evidence="1 2">
    <name type="scientific">Solanum verrucosum</name>
    <dbReference type="NCBI Taxonomy" id="315347"/>
    <lineage>
        <taxon>Eukaryota</taxon>
        <taxon>Viridiplantae</taxon>
        <taxon>Streptophyta</taxon>
        <taxon>Embryophyta</taxon>
        <taxon>Tracheophyta</taxon>
        <taxon>Spermatophyta</taxon>
        <taxon>Magnoliopsida</taxon>
        <taxon>eudicotyledons</taxon>
        <taxon>Gunneridae</taxon>
        <taxon>Pentapetalae</taxon>
        <taxon>asterids</taxon>
        <taxon>lamiids</taxon>
        <taxon>Solanales</taxon>
        <taxon>Solanaceae</taxon>
        <taxon>Solanoideae</taxon>
        <taxon>Solaneae</taxon>
        <taxon>Solanum</taxon>
    </lineage>
</organism>